<evidence type="ECO:0000313" key="2">
    <source>
        <dbReference type="EMBL" id="KAL2542231.1"/>
    </source>
</evidence>
<feature type="compositionally biased region" description="Basic residues" evidence="1">
    <location>
        <begin position="1"/>
        <end position="11"/>
    </location>
</feature>
<feature type="region of interest" description="Disordered" evidence="1">
    <location>
        <begin position="1"/>
        <end position="25"/>
    </location>
</feature>
<gene>
    <name evidence="2" type="ORF">Adt_03209</name>
</gene>
<evidence type="ECO:0000313" key="3">
    <source>
        <dbReference type="Proteomes" id="UP001604336"/>
    </source>
</evidence>
<comment type="caution">
    <text evidence="2">The sequence shown here is derived from an EMBL/GenBank/DDBJ whole genome shotgun (WGS) entry which is preliminary data.</text>
</comment>
<protein>
    <submittedName>
        <fullName evidence="2">AP2/ERF domain-containing protein</fullName>
    </submittedName>
</protein>
<organism evidence="2 3">
    <name type="scientific">Abeliophyllum distichum</name>
    <dbReference type="NCBI Taxonomy" id="126358"/>
    <lineage>
        <taxon>Eukaryota</taxon>
        <taxon>Viridiplantae</taxon>
        <taxon>Streptophyta</taxon>
        <taxon>Embryophyta</taxon>
        <taxon>Tracheophyta</taxon>
        <taxon>Spermatophyta</taxon>
        <taxon>Magnoliopsida</taxon>
        <taxon>eudicotyledons</taxon>
        <taxon>Gunneridae</taxon>
        <taxon>Pentapetalae</taxon>
        <taxon>asterids</taxon>
        <taxon>lamiids</taxon>
        <taxon>Lamiales</taxon>
        <taxon>Oleaceae</taxon>
        <taxon>Forsythieae</taxon>
        <taxon>Abeliophyllum</taxon>
    </lineage>
</organism>
<evidence type="ECO:0000256" key="1">
    <source>
        <dbReference type="SAM" id="MobiDB-lite"/>
    </source>
</evidence>
<accession>A0ABD1VY00</accession>
<dbReference type="Proteomes" id="UP001604336">
    <property type="component" value="Unassembled WGS sequence"/>
</dbReference>
<dbReference type="AlphaFoldDB" id="A0ABD1VY00"/>
<proteinExistence type="predicted"/>
<keyword evidence="3" id="KW-1185">Reference proteome</keyword>
<sequence length="100" mass="11527">MDRVKNIGKSKKASEKSSQIEWERDERKRFEKHQWKPVFSVAPMSNTPLKKIKSPERGQPFQFSASFFQQAQQPSASPCGSNSPVPFLLPSLRLVFSFFH</sequence>
<reference evidence="3" key="1">
    <citation type="submission" date="2024-07" db="EMBL/GenBank/DDBJ databases">
        <title>Two chromosome-level genome assemblies of Korean endemic species Abeliophyllum distichum and Forsythia ovata (Oleaceae).</title>
        <authorList>
            <person name="Jang H."/>
        </authorList>
    </citation>
    <scope>NUCLEOTIDE SEQUENCE [LARGE SCALE GENOMIC DNA]</scope>
</reference>
<name>A0ABD1VY00_9LAMI</name>
<dbReference type="EMBL" id="JBFOLK010000001">
    <property type="protein sequence ID" value="KAL2542231.1"/>
    <property type="molecule type" value="Genomic_DNA"/>
</dbReference>